<dbReference type="GO" id="GO:0006753">
    <property type="term" value="P:nucleoside phosphate metabolic process"/>
    <property type="evidence" value="ECO:0007669"/>
    <property type="project" value="TreeGrafter"/>
</dbReference>
<dbReference type="GO" id="GO:0008893">
    <property type="term" value="F:guanosine-3',5'-bis(diphosphate) 3'-diphosphatase activity"/>
    <property type="evidence" value="ECO:0007669"/>
    <property type="project" value="TreeGrafter"/>
</dbReference>
<comment type="function">
    <text evidence="4">Accelerates the degradation of transcripts by removing pyrophosphate from the 5'-end of triphosphorylated RNA, leading to a more labile monophosphorylated state that can stimulate subsequent ribonuclease cleavage.</text>
</comment>
<evidence type="ECO:0000256" key="5">
    <source>
        <dbReference type="SAM" id="MobiDB-lite"/>
    </source>
</evidence>
<sequence>MSTSTMTEPSSLPYRPCAGVMLLNADGHVFVGRRSERKGASEGEGRWWQMPQGGIDKGEEAEDAARRELWEETGVRNATFLAQTEDWLVYDLPAELVGVAWKGKYRGQKQMWYAARFEGAEHEINLKPRPDHKAEFDAWRWVPMADLPALVVPFKRAVYATVIETFASLSLE</sequence>
<dbReference type="GO" id="GO:0034432">
    <property type="term" value="F:bis(5'-adenosyl)-pentaphosphatase activity"/>
    <property type="evidence" value="ECO:0007669"/>
    <property type="project" value="TreeGrafter"/>
</dbReference>
<accession>A0A1E3W4B5</accession>
<dbReference type="InterPro" id="IPR015797">
    <property type="entry name" value="NUDIX_hydrolase-like_dom_sf"/>
</dbReference>
<dbReference type="EMBL" id="LPWG01000005">
    <property type="protein sequence ID" value="ODS00624.1"/>
    <property type="molecule type" value="Genomic_DNA"/>
</dbReference>
<feature type="domain" description="Nudix hydrolase" evidence="6">
    <location>
        <begin position="13"/>
        <end position="164"/>
    </location>
</feature>
<dbReference type="NCBIfam" id="NF001938">
    <property type="entry name" value="PRK00714.1-5"/>
    <property type="match status" value="1"/>
</dbReference>
<dbReference type="InterPro" id="IPR020084">
    <property type="entry name" value="NUDIX_hydrolase_CS"/>
</dbReference>
<dbReference type="CDD" id="cd03671">
    <property type="entry name" value="NUDIX_Ap4A_hydrolase_plant_like"/>
    <property type="match status" value="1"/>
</dbReference>
<organism evidence="7 8">
    <name type="scientific">Methyloceanibacter methanicus</name>
    <dbReference type="NCBI Taxonomy" id="1774968"/>
    <lineage>
        <taxon>Bacteria</taxon>
        <taxon>Pseudomonadati</taxon>
        <taxon>Pseudomonadota</taxon>
        <taxon>Alphaproteobacteria</taxon>
        <taxon>Hyphomicrobiales</taxon>
        <taxon>Hyphomicrobiaceae</taxon>
        <taxon>Methyloceanibacter</taxon>
    </lineage>
</organism>
<dbReference type="Pfam" id="PF00293">
    <property type="entry name" value="NUDIX"/>
    <property type="match status" value="1"/>
</dbReference>
<dbReference type="STRING" id="1774968.AUC68_14885"/>
<dbReference type="PANTHER" id="PTHR11839:SF22">
    <property type="entry name" value="NUDIX HYDROLASE 26, CHLOROPLASTIC"/>
    <property type="match status" value="1"/>
</dbReference>
<dbReference type="Proteomes" id="UP000094501">
    <property type="component" value="Unassembled WGS sequence"/>
</dbReference>
<dbReference type="PROSITE" id="PS00893">
    <property type="entry name" value="NUDIX_BOX"/>
    <property type="match status" value="1"/>
</dbReference>
<dbReference type="GO" id="GO:0019693">
    <property type="term" value="P:ribose phosphate metabolic process"/>
    <property type="evidence" value="ECO:0007669"/>
    <property type="project" value="TreeGrafter"/>
</dbReference>
<evidence type="ECO:0000256" key="2">
    <source>
        <dbReference type="ARBA" id="ARBA00001946"/>
    </source>
</evidence>
<dbReference type="PROSITE" id="PS51462">
    <property type="entry name" value="NUDIX"/>
    <property type="match status" value="1"/>
</dbReference>
<dbReference type="InterPro" id="IPR000086">
    <property type="entry name" value="NUDIX_hydrolase_dom"/>
</dbReference>
<feature type="compositionally biased region" description="Basic and acidic residues" evidence="5">
    <location>
        <begin position="35"/>
        <end position="45"/>
    </location>
</feature>
<reference evidence="7 8" key="1">
    <citation type="journal article" date="2016" name="Environ. Microbiol.">
        <title>New Methyloceanibacter diversity from North Sea sediments includes methanotroph containing solely the soluble methane monooxygenase.</title>
        <authorList>
            <person name="Vekeman B."/>
            <person name="Kerckhof F.M."/>
            <person name="Cremers G."/>
            <person name="de Vos P."/>
            <person name="Vandamme P."/>
            <person name="Boon N."/>
            <person name="Op den Camp H.J."/>
            <person name="Heylen K."/>
        </authorList>
    </citation>
    <scope>NUCLEOTIDE SEQUENCE [LARGE SCALE GENOMIC DNA]</scope>
    <source>
        <strain evidence="7 8">R-67174</strain>
    </source>
</reference>
<feature type="region of interest" description="Disordered" evidence="5">
    <location>
        <begin position="35"/>
        <end position="55"/>
    </location>
</feature>
<protein>
    <recommendedName>
        <fullName evidence="4">RNA pyrophosphohydrolase</fullName>
        <ecNumber evidence="4">3.6.1.-</ecNumber>
    </recommendedName>
    <alternativeName>
        <fullName evidence="4">(Di)nucleoside polyphosphate hydrolase</fullName>
    </alternativeName>
</protein>
<comment type="cofactor">
    <cofactor evidence="2">
        <name>Mg(2+)</name>
        <dbReference type="ChEBI" id="CHEBI:18420"/>
    </cofactor>
</comment>
<dbReference type="AlphaFoldDB" id="A0A1E3W4B5"/>
<comment type="caution">
    <text evidence="7">The sequence shown here is derived from an EMBL/GenBank/DDBJ whole genome shotgun (WGS) entry which is preliminary data.</text>
</comment>
<dbReference type="InterPro" id="IPR022927">
    <property type="entry name" value="RppH"/>
</dbReference>
<evidence type="ECO:0000259" key="6">
    <source>
        <dbReference type="PROSITE" id="PS51462"/>
    </source>
</evidence>
<dbReference type="Gene3D" id="3.90.79.10">
    <property type="entry name" value="Nucleoside Triphosphate Pyrophosphohydrolase"/>
    <property type="match status" value="1"/>
</dbReference>
<keyword evidence="8" id="KW-1185">Reference proteome</keyword>
<dbReference type="EC" id="3.6.1.-" evidence="4"/>
<name>A0A1E3W4B5_9HYPH</name>
<keyword evidence="3 4" id="KW-0378">Hydrolase</keyword>
<dbReference type="HAMAP" id="MF_00298">
    <property type="entry name" value="Nudix_RppH"/>
    <property type="match status" value="1"/>
</dbReference>
<proteinExistence type="inferred from homology"/>
<comment type="similarity">
    <text evidence="4">Belongs to the Nudix hydrolase family. RppH subfamily.</text>
</comment>
<evidence type="ECO:0000313" key="7">
    <source>
        <dbReference type="EMBL" id="ODS00624.1"/>
    </source>
</evidence>
<dbReference type="SUPFAM" id="SSF55811">
    <property type="entry name" value="Nudix"/>
    <property type="match status" value="1"/>
</dbReference>
<dbReference type="InterPro" id="IPR020476">
    <property type="entry name" value="Nudix_hydrolase"/>
</dbReference>
<evidence type="ECO:0000256" key="4">
    <source>
        <dbReference type="HAMAP-Rule" id="MF_00298"/>
    </source>
</evidence>
<dbReference type="PANTHER" id="PTHR11839">
    <property type="entry name" value="UDP/ADP-SUGAR PYROPHOSPHATASE"/>
    <property type="match status" value="1"/>
</dbReference>
<comment type="cofactor">
    <cofactor evidence="4">
        <name>a divalent metal cation</name>
        <dbReference type="ChEBI" id="CHEBI:60240"/>
    </cofactor>
</comment>
<comment type="cofactor">
    <cofactor evidence="1">
        <name>Mn(2+)</name>
        <dbReference type="ChEBI" id="CHEBI:29035"/>
    </cofactor>
</comment>
<evidence type="ECO:0000256" key="1">
    <source>
        <dbReference type="ARBA" id="ARBA00001936"/>
    </source>
</evidence>
<evidence type="ECO:0000256" key="3">
    <source>
        <dbReference type="ARBA" id="ARBA00022801"/>
    </source>
</evidence>
<feature type="short sequence motif" description="Nudix box" evidence="4">
    <location>
        <begin position="53"/>
        <end position="74"/>
    </location>
</feature>
<dbReference type="PRINTS" id="PR00502">
    <property type="entry name" value="NUDIXFAMILY"/>
</dbReference>
<evidence type="ECO:0000313" key="8">
    <source>
        <dbReference type="Proteomes" id="UP000094501"/>
    </source>
</evidence>
<gene>
    <name evidence="4" type="primary">rppH</name>
    <name evidence="4" type="synonym">nudH</name>
    <name evidence="7" type="ORF">AUC68_14885</name>
</gene>